<dbReference type="SUPFAM" id="SSF56574">
    <property type="entry name" value="Serpins"/>
    <property type="match status" value="1"/>
</dbReference>
<dbReference type="CDD" id="cd00172">
    <property type="entry name" value="serpin"/>
    <property type="match status" value="1"/>
</dbReference>
<protein>
    <recommendedName>
        <fullName evidence="4">Serpin domain-containing protein</fullName>
    </recommendedName>
</protein>
<sequence length="441" mass="49577">MDILRAPIQQLGLSLFRAMRKLRPSGNFLFSPLTASNGFLLIYLGSDGATKFELIHALHIEQWSGSERGEIDLEMAFRYVLAGLVKTRAEPSKLSYDDPNDGRFRVFRINKIFLDDSIAVLPEYIERIAKLRAEAVLMPFSSRPEEARQLINRYIREGMNGRVRESFPPEAINKRTQIVLANGFCFRARWKEPFNPAETIEGIFRGDDGQAYQTHYMRGIFNIPFVEDRKMGVIFLEIPYMQNDASLLIFLPTGKGPLKQLTQQLTPGVVRDFHHNKRGRLIDLAIPKFAVGSNLDLIALFRVLGVKSLFGDRADLNRMISSPEGFSVALSAARHCGYFNISENGTDADESVREPGGSNRGHLPLSPTGDRKSSFDARSLSELSKSLKERLQVKSSIPGAFRTETSPIAPPFVVTVNRPFVFAVRHNKSGIMVCLSRIEQL</sequence>
<dbReference type="InterPro" id="IPR042178">
    <property type="entry name" value="Serpin_sf_1"/>
</dbReference>
<feature type="domain" description="Serpin" evidence="4">
    <location>
        <begin position="13"/>
        <end position="441"/>
    </location>
</feature>
<dbReference type="InterPro" id="IPR036186">
    <property type="entry name" value="Serpin_sf"/>
</dbReference>
<organism evidence="5 6">
    <name type="scientific">Ramazzottius varieornatus</name>
    <name type="common">Water bear</name>
    <name type="synonym">Tardigrade</name>
    <dbReference type="NCBI Taxonomy" id="947166"/>
    <lineage>
        <taxon>Eukaryota</taxon>
        <taxon>Metazoa</taxon>
        <taxon>Ecdysozoa</taxon>
        <taxon>Tardigrada</taxon>
        <taxon>Eutardigrada</taxon>
        <taxon>Parachela</taxon>
        <taxon>Hypsibioidea</taxon>
        <taxon>Ramazzottiidae</taxon>
        <taxon>Ramazzottius</taxon>
    </lineage>
</organism>
<dbReference type="SMART" id="SM00093">
    <property type="entry name" value="SERPIN"/>
    <property type="match status" value="1"/>
</dbReference>
<dbReference type="InterPro" id="IPR023796">
    <property type="entry name" value="Serpin_dom"/>
</dbReference>
<name>A0A1D1VJP6_RAMVA</name>
<dbReference type="Pfam" id="PF00079">
    <property type="entry name" value="Serpin"/>
    <property type="match status" value="1"/>
</dbReference>
<gene>
    <name evidence="5" type="primary">RvY_12476-1</name>
    <name evidence="5" type="synonym">RvY_12476.1</name>
    <name evidence="5" type="ORF">RvY_12476</name>
</gene>
<accession>A0A1D1VJP6</accession>
<keyword evidence="6" id="KW-1185">Reference proteome</keyword>
<dbReference type="AlphaFoldDB" id="A0A1D1VJP6"/>
<feature type="region of interest" description="Disordered" evidence="3">
    <location>
        <begin position="347"/>
        <end position="374"/>
    </location>
</feature>
<dbReference type="InterPro" id="IPR000215">
    <property type="entry name" value="Serpin_fam"/>
</dbReference>
<proteinExistence type="inferred from homology"/>
<dbReference type="Gene3D" id="3.30.497.10">
    <property type="entry name" value="Antithrombin, subunit I, domain 2"/>
    <property type="match status" value="1"/>
</dbReference>
<dbReference type="Proteomes" id="UP000186922">
    <property type="component" value="Unassembled WGS sequence"/>
</dbReference>
<comment type="caution">
    <text evidence="5">The sequence shown here is derived from an EMBL/GenBank/DDBJ whole genome shotgun (WGS) entry which is preliminary data.</text>
</comment>
<reference evidence="5 6" key="1">
    <citation type="journal article" date="2016" name="Nat. Commun.">
        <title>Extremotolerant tardigrade genome and improved radiotolerance of human cultured cells by tardigrade-unique protein.</title>
        <authorList>
            <person name="Hashimoto T."/>
            <person name="Horikawa D.D."/>
            <person name="Saito Y."/>
            <person name="Kuwahara H."/>
            <person name="Kozuka-Hata H."/>
            <person name="Shin-I T."/>
            <person name="Minakuchi Y."/>
            <person name="Ohishi K."/>
            <person name="Motoyama A."/>
            <person name="Aizu T."/>
            <person name="Enomoto A."/>
            <person name="Kondo K."/>
            <person name="Tanaka S."/>
            <person name="Hara Y."/>
            <person name="Koshikawa S."/>
            <person name="Sagara H."/>
            <person name="Miura T."/>
            <person name="Yokobori S."/>
            <person name="Miyagawa K."/>
            <person name="Suzuki Y."/>
            <person name="Kubo T."/>
            <person name="Oyama M."/>
            <person name="Kohara Y."/>
            <person name="Fujiyama A."/>
            <person name="Arakawa K."/>
            <person name="Katayama T."/>
            <person name="Toyoda A."/>
            <person name="Kunieda T."/>
        </authorList>
    </citation>
    <scope>NUCLEOTIDE SEQUENCE [LARGE SCALE GENOMIC DNA]</scope>
    <source>
        <strain evidence="5 6">YOKOZUNA-1</strain>
    </source>
</reference>
<dbReference type="InterPro" id="IPR023795">
    <property type="entry name" value="Serpin_CS"/>
</dbReference>
<evidence type="ECO:0000256" key="3">
    <source>
        <dbReference type="SAM" id="MobiDB-lite"/>
    </source>
</evidence>
<dbReference type="PANTHER" id="PTHR11461:SF211">
    <property type="entry name" value="GH10112P-RELATED"/>
    <property type="match status" value="1"/>
</dbReference>
<dbReference type="Gene3D" id="2.30.39.10">
    <property type="entry name" value="Alpha-1-antitrypsin, domain 1"/>
    <property type="match status" value="1"/>
</dbReference>
<evidence type="ECO:0000313" key="6">
    <source>
        <dbReference type="Proteomes" id="UP000186922"/>
    </source>
</evidence>
<dbReference type="PROSITE" id="PS00284">
    <property type="entry name" value="SERPIN"/>
    <property type="match status" value="1"/>
</dbReference>
<dbReference type="STRING" id="947166.A0A1D1VJP6"/>
<dbReference type="GO" id="GO:0005615">
    <property type="term" value="C:extracellular space"/>
    <property type="evidence" value="ECO:0007669"/>
    <property type="project" value="InterPro"/>
</dbReference>
<dbReference type="PANTHER" id="PTHR11461">
    <property type="entry name" value="SERINE PROTEASE INHIBITOR, SERPIN"/>
    <property type="match status" value="1"/>
</dbReference>
<dbReference type="InterPro" id="IPR042185">
    <property type="entry name" value="Serpin_sf_2"/>
</dbReference>
<evidence type="ECO:0000256" key="2">
    <source>
        <dbReference type="RuleBase" id="RU000411"/>
    </source>
</evidence>
<evidence type="ECO:0000313" key="5">
    <source>
        <dbReference type="EMBL" id="GAV01830.1"/>
    </source>
</evidence>
<dbReference type="EMBL" id="BDGG01000007">
    <property type="protein sequence ID" value="GAV01830.1"/>
    <property type="molecule type" value="Genomic_DNA"/>
</dbReference>
<evidence type="ECO:0000259" key="4">
    <source>
        <dbReference type="SMART" id="SM00093"/>
    </source>
</evidence>
<dbReference type="GO" id="GO:0004867">
    <property type="term" value="F:serine-type endopeptidase inhibitor activity"/>
    <property type="evidence" value="ECO:0007669"/>
    <property type="project" value="InterPro"/>
</dbReference>
<dbReference type="OrthoDB" id="671595at2759"/>
<evidence type="ECO:0000256" key="1">
    <source>
        <dbReference type="ARBA" id="ARBA00009500"/>
    </source>
</evidence>
<comment type="similarity">
    <text evidence="1 2">Belongs to the serpin family.</text>
</comment>